<dbReference type="PANTHER" id="PTHR43975">
    <property type="entry name" value="ZGC:101858"/>
    <property type="match status" value="1"/>
</dbReference>
<reference evidence="2" key="1">
    <citation type="submission" date="2022-11" db="UniProtKB">
        <authorList>
            <consortium name="WormBaseParasite"/>
        </authorList>
    </citation>
    <scope>IDENTIFICATION</scope>
</reference>
<sequence length="87" mass="9227">MWDYYYQLAADGVRVNAINPGPVPTNILRDLKIGKAIGTGDIPMGRSGTTTETSDAILFLASERSSYTTGVTLAVDGGMSVSPVFKE</sequence>
<proteinExistence type="predicted"/>
<dbReference type="Pfam" id="PF13561">
    <property type="entry name" value="adh_short_C2"/>
    <property type="match status" value="1"/>
</dbReference>
<protein>
    <submittedName>
        <fullName evidence="2">Uncharacterized protein</fullName>
    </submittedName>
</protein>
<accession>A0A915HH33</accession>
<dbReference type="PANTHER" id="PTHR43975:SF2">
    <property type="entry name" value="EG:BACR7A4.14 PROTEIN-RELATED"/>
    <property type="match status" value="1"/>
</dbReference>
<keyword evidence="1" id="KW-1185">Reference proteome</keyword>
<dbReference type="Proteomes" id="UP000887565">
    <property type="component" value="Unplaced"/>
</dbReference>
<dbReference type="InterPro" id="IPR002347">
    <property type="entry name" value="SDR_fam"/>
</dbReference>
<organism evidence="1 2">
    <name type="scientific">Romanomermis culicivorax</name>
    <name type="common">Nematode worm</name>
    <dbReference type="NCBI Taxonomy" id="13658"/>
    <lineage>
        <taxon>Eukaryota</taxon>
        <taxon>Metazoa</taxon>
        <taxon>Ecdysozoa</taxon>
        <taxon>Nematoda</taxon>
        <taxon>Enoplea</taxon>
        <taxon>Dorylaimia</taxon>
        <taxon>Mermithida</taxon>
        <taxon>Mermithoidea</taxon>
        <taxon>Mermithidae</taxon>
        <taxon>Romanomermis</taxon>
    </lineage>
</organism>
<evidence type="ECO:0000313" key="2">
    <source>
        <dbReference type="WBParaSite" id="nRc.2.0.1.t00930-RA"/>
    </source>
</evidence>
<dbReference type="InterPro" id="IPR036291">
    <property type="entry name" value="NAD(P)-bd_dom_sf"/>
</dbReference>
<evidence type="ECO:0000313" key="1">
    <source>
        <dbReference type="Proteomes" id="UP000887565"/>
    </source>
</evidence>
<dbReference type="SUPFAM" id="SSF51735">
    <property type="entry name" value="NAD(P)-binding Rossmann-fold domains"/>
    <property type="match status" value="1"/>
</dbReference>
<name>A0A915HH33_ROMCU</name>
<dbReference type="WBParaSite" id="nRc.2.0.1.t00930-RA">
    <property type="protein sequence ID" value="nRc.2.0.1.t00930-RA"/>
    <property type="gene ID" value="nRc.2.0.1.g00930"/>
</dbReference>
<dbReference type="Gene3D" id="3.40.50.720">
    <property type="entry name" value="NAD(P)-binding Rossmann-like Domain"/>
    <property type="match status" value="1"/>
</dbReference>
<dbReference type="PRINTS" id="PR00081">
    <property type="entry name" value="GDHRDH"/>
</dbReference>
<dbReference type="AlphaFoldDB" id="A0A915HH33"/>